<protein>
    <submittedName>
        <fullName evidence="3">Uncharacterized protein</fullName>
    </submittedName>
</protein>
<reference evidence="3" key="1">
    <citation type="submission" date="2022-10" db="EMBL/GenBank/DDBJ databases">
        <title>Culturing micro-colonial fungi from biological soil crusts in the Mojave desert and describing Neophaeococcomyces mojavensis, and introducing the new genera and species Taxawa tesnikishii.</title>
        <authorList>
            <person name="Kurbessoian T."/>
            <person name="Stajich J.E."/>
        </authorList>
    </citation>
    <scope>NUCLEOTIDE SEQUENCE</scope>
    <source>
        <strain evidence="3">TK_41</strain>
    </source>
</reference>
<accession>A0AA38X1K6</accession>
<name>A0AA38X1K6_9EURO</name>
<feature type="region of interest" description="Disordered" evidence="1">
    <location>
        <begin position="108"/>
        <end position="129"/>
    </location>
</feature>
<evidence type="ECO:0000313" key="4">
    <source>
        <dbReference type="Proteomes" id="UP001172673"/>
    </source>
</evidence>
<keyword evidence="4" id="KW-1185">Reference proteome</keyword>
<keyword evidence="2" id="KW-0812">Transmembrane</keyword>
<feature type="transmembrane region" description="Helical" evidence="2">
    <location>
        <begin position="500"/>
        <end position="519"/>
    </location>
</feature>
<comment type="caution">
    <text evidence="3">The sequence shown here is derived from an EMBL/GenBank/DDBJ whole genome shotgun (WGS) entry which is preliminary data.</text>
</comment>
<dbReference type="AlphaFoldDB" id="A0AA38X1K6"/>
<feature type="transmembrane region" description="Helical" evidence="2">
    <location>
        <begin position="250"/>
        <end position="271"/>
    </location>
</feature>
<evidence type="ECO:0000256" key="2">
    <source>
        <dbReference type="SAM" id="Phobius"/>
    </source>
</evidence>
<sequence length="542" mass="59061">MDEFLNHQDIGFLERLQREVLSPAFKAAVAQVLAEKQQAPTTSDTFAHAVAGYACTVRGWSIESLESWQSRLQDEGFGLMVSSILGEKLRASRTTALTVATLTSTAAASSPTSIDPTDPTASSRFPTSSPNNHTISWQTAFWALIAIAINTCLQHSGSVCDIDASLAIFVRSSPIFCVVDTIIVWCQTAYYTKQKGIHGALRLVAASRKQHEHQENRGSLSAARIMTGSIVLLVALLQSVKLFAFQGLPWTQTFAAMYLFTYLTTAALNFFGQPAESADTTLELGVRRGDIAPPPRLSHLMAIISAALQGSLWIFVITKAIPADWLESVNQCLLIPGYGLKIILLSMIIPLATFVSSLAYVTLGLLDAAILLGPGLSLVAAVTMVIKSLTPDFGVWLSDLFGLNVETFAKGSGTIVIAIIASTQYCFLGFVVSSRTFEHVSDLITPLFDIWEIQNGSFEATAALWLTAFSSYVLFRLVFIGKVARALGLSKLKIASTHGWAALFLFHANLGLTILYYAYVYQPETTYQPSWTKNLGRRLHRL</sequence>
<keyword evidence="2" id="KW-1133">Transmembrane helix</keyword>
<evidence type="ECO:0000313" key="3">
    <source>
        <dbReference type="EMBL" id="KAJ9605094.1"/>
    </source>
</evidence>
<feature type="transmembrane region" description="Helical" evidence="2">
    <location>
        <begin position="462"/>
        <end position="479"/>
    </location>
</feature>
<feature type="transmembrane region" description="Helical" evidence="2">
    <location>
        <begin position="368"/>
        <end position="386"/>
    </location>
</feature>
<proteinExistence type="predicted"/>
<evidence type="ECO:0000256" key="1">
    <source>
        <dbReference type="SAM" id="MobiDB-lite"/>
    </source>
</evidence>
<feature type="compositionally biased region" description="Polar residues" evidence="1">
    <location>
        <begin position="119"/>
        <end position="129"/>
    </location>
</feature>
<feature type="transmembrane region" description="Helical" evidence="2">
    <location>
        <begin position="338"/>
        <end position="361"/>
    </location>
</feature>
<dbReference type="EMBL" id="JAPDRK010000017">
    <property type="protein sequence ID" value="KAJ9605094.1"/>
    <property type="molecule type" value="Genomic_DNA"/>
</dbReference>
<dbReference type="Proteomes" id="UP001172673">
    <property type="component" value="Unassembled WGS sequence"/>
</dbReference>
<feature type="transmembrane region" description="Helical" evidence="2">
    <location>
        <begin position="225"/>
        <end position="244"/>
    </location>
</feature>
<organism evidence="3 4">
    <name type="scientific">Cladophialophora chaetospira</name>
    <dbReference type="NCBI Taxonomy" id="386627"/>
    <lineage>
        <taxon>Eukaryota</taxon>
        <taxon>Fungi</taxon>
        <taxon>Dikarya</taxon>
        <taxon>Ascomycota</taxon>
        <taxon>Pezizomycotina</taxon>
        <taxon>Eurotiomycetes</taxon>
        <taxon>Chaetothyriomycetidae</taxon>
        <taxon>Chaetothyriales</taxon>
        <taxon>Herpotrichiellaceae</taxon>
        <taxon>Cladophialophora</taxon>
    </lineage>
</organism>
<feature type="transmembrane region" description="Helical" evidence="2">
    <location>
        <begin position="297"/>
        <end position="318"/>
    </location>
</feature>
<gene>
    <name evidence="3" type="ORF">H2200_010484</name>
</gene>
<keyword evidence="2" id="KW-0472">Membrane</keyword>